<accession>A0A8B3Y1I7</accession>
<evidence type="ECO:0000256" key="4">
    <source>
        <dbReference type="PROSITE-ProRule" id="PRU00236"/>
    </source>
</evidence>
<feature type="binding site" evidence="3">
    <location>
        <begin position="195"/>
        <end position="197"/>
    </location>
    <ligand>
        <name>NAD(+)</name>
        <dbReference type="ChEBI" id="CHEBI:57540"/>
    </ligand>
</feature>
<comment type="function">
    <text evidence="3">NAD-dependent lysine deacetylase and desuccinylase that specifically removes acetyl and succinyl groups on target proteins. Modulates the activities of several proteins which are inactive in their acylated form.</text>
</comment>
<feature type="binding site" evidence="3">
    <location>
        <begin position="221"/>
        <end position="223"/>
    </location>
    <ligand>
        <name>NAD(+)</name>
        <dbReference type="ChEBI" id="CHEBI:57540"/>
    </ligand>
</feature>
<evidence type="ECO:0000256" key="2">
    <source>
        <dbReference type="ARBA" id="ARBA00023027"/>
    </source>
</evidence>
<dbReference type="OrthoDB" id="9800582at2"/>
<dbReference type="InterPro" id="IPR029035">
    <property type="entry name" value="DHS-like_NAD/FAD-binding_dom"/>
</dbReference>
<evidence type="ECO:0000313" key="7">
    <source>
        <dbReference type="Proteomes" id="UP000183653"/>
    </source>
</evidence>
<feature type="domain" description="Deacetylase sirtuin-type" evidence="5">
    <location>
        <begin position="1"/>
        <end position="253"/>
    </location>
</feature>
<dbReference type="AlphaFoldDB" id="A0A8B3Y1I7"/>
<evidence type="ECO:0000313" key="6">
    <source>
        <dbReference type="EMBL" id="SDU24208.1"/>
    </source>
</evidence>
<feature type="active site" description="Proton acceptor" evidence="3 4">
    <location>
        <position position="119"/>
    </location>
</feature>
<keyword evidence="7" id="KW-1185">Reference proteome</keyword>
<feature type="binding site" evidence="3 4">
    <location>
        <position position="155"/>
    </location>
    <ligand>
        <name>Zn(2+)</name>
        <dbReference type="ChEBI" id="CHEBI:29105"/>
    </ligand>
</feature>
<comment type="caution">
    <text evidence="3">Lacks conserved residue(s) required for the propagation of feature annotation.</text>
</comment>
<dbReference type="SUPFAM" id="SSF52467">
    <property type="entry name" value="DHS-like NAD/FAD-binding domain"/>
    <property type="match status" value="1"/>
</dbReference>
<dbReference type="GO" id="GO:0070403">
    <property type="term" value="F:NAD+ binding"/>
    <property type="evidence" value="ECO:0007669"/>
    <property type="project" value="UniProtKB-UniRule"/>
</dbReference>
<feature type="binding site" evidence="3">
    <location>
        <position position="67"/>
    </location>
    <ligand>
        <name>substrate</name>
    </ligand>
</feature>
<dbReference type="PANTHER" id="PTHR11085:SF10">
    <property type="entry name" value="NAD-DEPENDENT PROTEIN DEACYLASE SIRTUIN-5, MITOCHONDRIAL-RELATED"/>
    <property type="match status" value="1"/>
</dbReference>
<gene>
    <name evidence="3" type="primary">cobB</name>
    <name evidence="6" type="ORF">SAMN04490197_4147</name>
</gene>
<comment type="domain">
    <text evidence="3">2 residues (Tyr-67 and Arg-70) present in a large hydrophobic pocket are probably involved in substrate specificity. They are important for desuccinylation activity, but dispensable for deacetylation activity.</text>
</comment>
<dbReference type="InterPro" id="IPR026591">
    <property type="entry name" value="Sirtuin_cat_small_dom_sf"/>
</dbReference>
<feature type="binding site" evidence="3">
    <location>
        <begin position="101"/>
        <end position="104"/>
    </location>
    <ligand>
        <name>NAD(+)</name>
        <dbReference type="ChEBI" id="CHEBI:57540"/>
    </ligand>
</feature>
<dbReference type="InterPro" id="IPR026590">
    <property type="entry name" value="Ssirtuin_cat_dom"/>
</dbReference>
<keyword evidence="3 4" id="KW-0479">Metal-binding</keyword>
<dbReference type="RefSeq" id="WP_082632030.1">
    <property type="nucleotide sequence ID" value="NZ_JYLM01000006.1"/>
</dbReference>
<dbReference type="PANTHER" id="PTHR11085">
    <property type="entry name" value="NAD-DEPENDENT PROTEIN DEACYLASE SIRTUIN-5, MITOCHONDRIAL-RELATED"/>
    <property type="match status" value="1"/>
</dbReference>
<reference evidence="6 7" key="1">
    <citation type="submission" date="2016-10" db="EMBL/GenBank/DDBJ databases">
        <authorList>
            <person name="Varghese N."/>
            <person name="Submissions S."/>
        </authorList>
    </citation>
    <scope>NUCLEOTIDE SEQUENCE [LARGE SCALE GENOMIC DNA]</scope>
    <source>
        <strain evidence="6 7">BS2775</strain>
    </source>
</reference>
<feature type="binding site" evidence="3 4">
    <location>
        <position position="158"/>
    </location>
    <ligand>
        <name>Zn(2+)</name>
        <dbReference type="ChEBI" id="CHEBI:29105"/>
    </ligand>
</feature>
<name>A0A8B3Y1I7_9PSED</name>
<keyword evidence="3" id="KW-0963">Cytoplasm</keyword>
<dbReference type="GO" id="GO:0036054">
    <property type="term" value="F:protein-malonyllysine demalonylase activity"/>
    <property type="evidence" value="ECO:0007669"/>
    <property type="project" value="InterPro"/>
</dbReference>
<keyword evidence="2 3" id="KW-0520">NAD</keyword>
<dbReference type="InterPro" id="IPR003000">
    <property type="entry name" value="Sirtuin"/>
</dbReference>
<sequence length="253" mass="27282">MSDMERAAACIKAARNIVFFTGAGISAESGIPTYRDELTGLWPKQDSQRLETASAFRASPAIVWGFYLWRRNQASLAKPNAAHVAIASLATSARNVTIVTQNIDDLHERAGSTDVIHLHGSLRTPKCFACARPAELDPRLFELAEHSMEKEPPRCVRCNGRLRPGVVWFGEDLPVGIWKTAMAKVRNCDVLISVGTSGVITPAADIPEIALSSGAIVVHVNIADVSLGADKELMLIGKASEALPALLRPSYTI</sequence>
<comment type="subcellular location">
    <subcellularLocation>
        <location evidence="3">Cytoplasm</location>
    </subcellularLocation>
</comment>
<dbReference type="InterPro" id="IPR027546">
    <property type="entry name" value="Sirtuin_class_III"/>
</dbReference>
<dbReference type="Gene3D" id="3.30.1600.10">
    <property type="entry name" value="SIR2/SIRT2 'Small Domain"/>
    <property type="match status" value="1"/>
</dbReference>
<dbReference type="NCBIfam" id="NF001753">
    <property type="entry name" value="PRK00481.1-3"/>
    <property type="match status" value="1"/>
</dbReference>
<feature type="binding site" evidence="3 4">
    <location>
        <position position="127"/>
    </location>
    <ligand>
        <name>Zn(2+)</name>
        <dbReference type="ChEBI" id="CHEBI:29105"/>
    </ligand>
</feature>
<dbReference type="Gene3D" id="3.40.50.1220">
    <property type="entry name" value="TPP-binding domain"/>
    <property type="match status" value="1"/>
</dbReference>
<evidence type="ECO:0000256" key="3">
    <source>
        <dbReference type="HAMAP-Rule" id="MF_01121"/>
    </source>
</evidence>
<dbReference type="Pfam" id="PF02146">
    <property type="entry name" value="SIR2"/>
    <property type="match status" value="1"/>
</dbReference>
<dbReference type="Proteomes" id="UP000183653">
    <property type="component" value="Chromosome I"/>
</dbReference>
<dbReference type="GO" id="GO:0008270">
    <property type="term" value="F:zinc ion binding"/>
    <property type="evidence" value="ECO:0007669"/>
    <property type="project" value="UniProtKB-UniRule"/>
</dbReference>
<feature type="binding site" evidence="3">
    <location>
        <position position="239"/>
    </location>
    <ligand>
        <name>NAD(+)</name>
        <dbReference type="ChEBI" id="CHEBI:57540"/>
    </ligand>
</feature>
<feature type="binding site" evidence="3 4">
    <location>
        <position position="130"/>
    </location>
    <ligand>
        <name>Zn(2+)</name>
        <dbReference type="ChEBI" id="CHEBI:29105"/>
    </ligand>
</feature>
<comment type="similarity">
    <text evidence="3">Belongs to the sirtuin family. Class III subfamily.</text>
</comment>
<dbReference type="PROSITE" id="PS50305">
    <property type="entry name" value="SIRTUIN"/>
    <property type="match status" value="1"/>
</dbReference>
<dbReference type="GO" id="GO:0017136">
    <property type="term" value="F:histone deacetylase activity, NAD-dependent"/>
    <property type="evidence" value="ECO:0007669"/>
    <property type="project" value="TreeGrafter"/>
</dbReference>
<proteinExistence type="inferred from homology"/>
<comment type="catalytic activity">
    <reaction evidence="3">
        <text>N(6)-succinyl-L-lysyl-[protein] + NAD(+) + H2O = 2''-O-succinyl-ADP-D-ribose + nicotinamide + L-lysyl-[protein]</text>
        <dbReference type="Rhea" id="RHEA:47668"/>
        <dbReference type="Rhea" id="RHEA-COMP:9752"/>
        <dbReference type="Rhea" id="RHEA-COMP:11877"/>
        <dbReference type="ChEBI" id="CHEBI:15377"/>
        <dbReference type="ChEBI" id="CHEBI:17154"/>
        <dbReference type="ChEBI" id="CHEBI:29969"/>
        <dbReference type="ChEBI" id="CHEBI:57540"/>
        <dbReference type="ChEBI" id="CHEBI:87830"/>
        <dbReference type="ChEBI" id="CHEBI:87832"/>
    </reaction>
</comment>
<evidence type="ECO:0000256" key="1">
    <source>
        <dbReference type="ARBA" id="ARBA00022679"/>
    </source>
</evidence>
<keyword evidence="1" id="KW-0808">Transferase</keyword>
<protein>
    <recommendedName>
        <fullName evidence="3">NAD-dependent protein deacylase</fullName>
        <ecNumber evidence="3">2.3.1.286</ecNumber>
    </recommendedName>
    <alternativeName>
        <fullName evidence="3">Regulatory protein SIR2 homolog</fullName>
    </alternativeName>
</protein>
<keyword evidence="3 4" id="KW-0862">Zinc</keyword>
<comment type="catalytic activity">
    <reaction evidence="3">
        <text>N(6)-acetyl-L-lysyl-[protein] + NAD(+) + H2O = 2''-O-acetyl-ADP-D-ribose + nicotinamide + L-lysyl-[protein]</text>
        <dbReference type="Rhea" id="RHEA:43636"/>
        <dbReference type="Rhea" id="RHEA-COMP:9752"/>
        <dbReference type="Rhea" id="RHEA-COMP:10731"/>
        <dbReference type="ChEBI" id="CHEBI:15377"/>
        <dbReference type="ChEBI" id="CHEBI:17154"/>
        <dbReference type="ChEBI" id="CHEBI:29969"/>
        <dbReference type="ChEBI" id="CHEBI:57540"/>
        <dbReference type="ChEBI" id="CHEBI:61930"/>
        <dbReference type="ChEBI" id="CHEBI:83767"/>
        <dbReference type="EC" id="2.3.1.286"/>
    </reaction>
</comment>
<dbReference type="GO" id="GO:0005737">
    <property type="term" value="C:cytoplasm"/>
    <property type="evidence" value="ECO:0007669"/>
    <property type="project" value="UniProtKB-SubCell"/>
</dbReference>
<dbReference type="EMBL" id="LT629782">
    <property type="protein sequence ID" value="SDU24208.1"/>
    <property type="molecule type" value="Genomic_DNA"/>
</dbReference>
<dbReference type="HAMAP" id="MF_01121">
    <property type="entry name" value="Sirtuin_ClassIII"/>
    <property type="match status" value="1"/>
</dbReference>
<evidence type="ECO:0000259" key="5">
    <source>
        <dbReference type="PROSITE" id="PS50305"/>
    </source>
</evidence>
<comment type="cofactor">
    <cofactor evidence="3">
        <name>Zn(2+)</name>
        <dbReference type="ChEBI" id="CHEBI:29105"/>
    </cofactor>
    <text evidence="3">Binds 1 zinc ion per subunit.</text>
</comment>
<organism evidence="6 7">
    <name type="scientific">Pseudomonas orientalis</name>
    <dbReference type="NCBI Taxonomy" id="76758"/>
    <lineage>
        <taxon>Bacteria</taxon>
        <taxon>Pseudomonadati</taxon>
        <taxon>Pseudomonadota</taxon>
        <taxon>Gammaproteobacteria</taxon>
        <taxon>Pseudomonadales</taxon>
        <taxon>Pseudomonadaceae</taxon>
        <taxon>Pseudomonas</taxon>
    </lineage>
</organism>
<dbReference type="InterPro" id="IPR050134">
    <property type="entry name" value="NAD-dep_sirtuin_deacylases"/>
</dbReference>
<dbReference type="EC" id="2.3.1.286" evidence="3"/>
<dbReference type="GO" id="GO:0036055">
    <property type="term" value="F:protein-succinyllysine desuccinylase activity"/>
    <property type="evidence" value="ECO:0007669"/>
    <property type="project" value="UniProtKB-UniRule"/>
</dbReference>
<feature type="binding site" evidence="3">
    <location>
        <position position="70"/>
    </location>
    <ligand>
        <name>substrate</name>
    </ligand>
</feature>